<dbReference type="InterPro" id="IPR015943">
    <property type="entry name" value="WD40/YVTN_repeat-like_dom_sf"/>
</dbReference>
<proteinExistence type="predicted"/>
<dbReference type="InterPro" id="IPR011047">
    <property type="entry name" value="Quinoprotein_ADH-like_sf"/>
</dbReference>
<comment type="caution">
    <text evidence="3">The sequence shown here is derived from an EMBL/GenBank/DDBJ whole genome shotgun (WGS) entry which is preliminary data.</text>
</comment>
<keyword evidence="1" id="KW-0853">WD repeat</keyword>
<dbReference type="Gene3D" id="2.130.10.10">
    <property type="entry name" value="YVTN repeat-like/Quinoprotein amine dehydrogenase"/>
    <property type="match status" value="1"/>
</dbReference>
<keyword evidence="2" id="KW-0677">Repeat</keyword>
<evidence type="ECO:0000313" key="3">
    <source>
        <dbReference type="EMBL" id="TKC50879.1"/>
    </source>
</evidence>
<gene>
    <name evidence="3" type="ORF">EI555_019290</name>
</gene>
<evidence type="ECO:0000313" key="4">
    <source>
        <dbReference type="Proteomes" id="UP000308365"/>
    </source>
</evidence>
<name>A0A4U1FLA3_MONMO</name>
<dbReference type="SUPFAM" id="SSF50998">
    <property type="entry name" value="Quinoprotein alcohol dehydrogenase-like"/>
    <property type="match status" value="1"/>
</dbReference>
<dbReference type="PANTHER" id="PTHR10971">
    <property type="entry name" value="MRNA EXPORT FACTOR AND BUB3"/>
    <property type="match status" value="1"/>
</dbReference>
<evidence type="ECO:0000256" key="1">
    <source>
        <dbReference type="ARBA" id="ARBA00022574"/>
    </source>
</evidence>
<organism evidence="3 4">
    <name type="scientific">Monodon monoceros</name>
    <name type="common">Narwhal</name>
    <name type="synonym">Ceratodon monodon</name>
    <dbReference type="NCBI Taxonomy" id="40151"/>
    <lineage>
        <taxon>Eukaryota</taxon>
        <taxon>Metazoa</taxon>
        <taxon>Chordata</taxon>
        <taxon>Craniata</taxon>
        <taxon>Vertebrata</taxon>
        <taxon>Euteleostomi</taxon>
        <taxon>Mammalia</taxon>
        <taxon>Eutheria</taxon>
        <taxon>Laurasiatheria</taxon>
        <taxon>Artiodactyla</taxon>
        <taxon>Whippomorpha</taxon>
        <taxon>Cetacea</taxon>
        <taxon>Odontoceti</taxon>
        <taxon>Monodontidae</taxon>
        <taxon>Monodon</taxon>
    </lineage>
</organism>
<sequence>MWRCISTMGWPFSSSTSTQRSLGCAFNGLTRAWSGGSNPRLKTLDSNTDQGDLAGTHDAPTRCVEYCPEVNVVVTGPWDQTVKLRHPRTPCNAVTFYQLIVDKVGSKVLMWELQNMGYVQQCRLKAKWQLSTCSQALRYRRSMSSRVKENNIEQIYPVNAISFNNIYGTFAIGGSDGFVNILGPVNKKRRRWFCRYPTSITPLVFSNDGTTLAIALLYMYKTTTWDILKMASSHLP</sequence>
<accession>A0A4U1FLA3</accession>
<reference evidence="4" key="1">
    <citation type="journal article" date="2019" name="IScience">
        <title>Narwhal Genome Reveals Long-Term Low Genetic Diversity despite Current Large Abundance Size.</title>
        <authorList>
            <person name="Westbury M.V."/>
            <person name="Petersen B."/>
            <person name="Garde E."/>
            <person name="Heide-Jorgensen M.P."/>
            <person name="Lorenzen E.D."/>
        </authorList>
    </citation>
    <scope>NUCLEOTIDE SEQUENCE [LARGE SCALE GENOMIC DNA]</scope>
</reference>
<evidence type="ECO:0000256" key="2">
    <source>
        <dbReference type="ARBA" id="ARBA00022737"/>
    </source>
</evidence>
<dbReference type="Proteomes" id="UP000308365">
    <property type="component" value="Unassembled WGS sequence"/>
</dbReference>
<feature type="non-terminal residue" evidence="3">
    <location>
        <position position="236"/>
    </location>
</feature>
<protein>
    <submittedName>
        <fullName evidence="3">Uncharacterized protein</fullName>
    </submittedName>
</protein>
<dbReference type="AlphaFoldDB" id="A0A4U1FLA3"/>
<dbReference type="EMBL" id="RWIC01000067">
    <property type="protein sequence ID" value="TKC50879.1"/>
    <property type="molecule type" value="Genomic_DNA"/>
</dbReference>